<dbReference type="FunFam" id="3.80.10.10:FF:001344">
    <property type="entry name" value="Uncharacterized protein"/>
    <property type="match status" value="1"/>
</dbReference>
<dbReference type="SUPFAM" id="SSF52075">
    <property type="entry name" value="Outer arm dynein light chain 1"/>
    <property type="match status" value="1"/>
</dbReference>
<name>A0A7G2CUR4_9TRYP</name>
<dbReference type="Gene3D" id="3.80.10.10">
    <property type="entry name" value="Ribonuclease Inhibitor"/>
    <property type="match status" value="2"/>
</dbReference>
<evidence type="ECO:0000256" key="3">
    <source>
        <dbReference type="SAM" id="Coils"/>
    </source>
</evidence>
<dbReference type="EMBL" id="LR877171">
    <property type="protein sequence ID" value="CAD2222694.1"/>
    <property type="molecule type" value="Genomic_DNA"/>
</dbReference>
<feature type="region of interest" description="Disordered" evidence="4">
    <location>
        <begin position="467"/>
        <end position="501"/>
    </location>
</feature>
<evidence type="ECO:0000256" key="1">
    <source>
        <dbReference type="ARBA" id="ARBA00022614"/>
    </source>
</evidence>
<reference evidence="5 6" key="1">
    <citation type="submission" date="2020-08" db="EMBL/GenBank/DDBJ databases">
        <authorList>
            <person name="Newling K."/>
            <person name="Davey J."/>
            <person name="Forrester S."/>
        </authorList>
    </citation>
    <scope>NUCLEOTIDE SEQUENCE [LARGE SCALE GENOMIC DNA]</scope>
    <source>
        <strain evidence="6">Crithidia deanei Carvalho (ATCC PRA-265)</strain>
    </source>
</reference>
<keyword evidence="3" id="KW-0175">Coiled coil</keyword>
<feature type="region of interest" description="Disordered" evidence="4">
    <location>
        <begin position="724"/>
        <end position="746"/>
    </location>
</feature>
<feature type="compositionally biased region" description="Basic and acidic residues" evidence="4">
    <location>
        <begin position="724"/>
        <end position="733"/>
    </location>
</feature>
<keyword evidence="1" id="KW-0433">Leucine-rich repeat</keyword>
<gene>
    <name evidence="5" type="ORF">ADEAN_001024100</name>
</gene>
<dbReference type="PANTHER" id="PTHR15454:SF70">
    <property type="entry name" value="LEUCINE-RICH REPEAT PROTEIN (LRRP)"/>
    <property type="match status" value="1"/>
</dbReference>
<dbReference type="InterPro" id="IPR001611">
    <property type="entry name" value="Leu-rich_rpt"/>
</dbReference>
<feature type="coiled-coil region" evidence="3">
    <location>
        <begin position="369"/>
        <end position="405"/>
    </location>
</feature>
<dbReference type="PANTHER" id="PTHR15454">
    <property type="entry name" value="NISCHARIN RELATED"/>
    <property type="match status" value="1"/>
</dbReference>
<dbReference type="AlphaFoldDB" id="A0A7G2CUR4"/>
<sequence>MEEEEPAVVPPPNRRRTVSPSNARHSEPVEPPSPTPHNPSPQDIPRSREPYEEREDFLDVTSNLNPLLDSILDLSGVAEHDGELQHPMIFGGAKRVWEVVGAYESAVEQSGMGSTVDVDTAAKLPSALFSGDVYNALTVLNISNNQLEKIEVLPKSLLRLDISKNKLTSLVGMGQCKMLTVVNARRNEIREISGLEHNRCIAHLFLGRNKIKLVQGLAHLMLLETLDLTYNLLKTQNSIRALSLCPALHHLLLNGNAVVTSMKGRHIPVLRNLCPSLLVVDDVKVSSSRFADALLSQKNSLRQPERIRDSFQPNVPNATLIESRSHIDVHVADRSDMSEESSAPQSANVLHMLTQGVTAVTGYGDGVRVSQGARQMARLAQEKEAEEEKKRRARLTANGKNIRSEIVKQLAEESQRYLENTIVERLMQKTNADVSQLSKSTQEAVKQPAQGKLNLSQQDQELLKHYEPTKFKAPRTRQASQQKRKNTTKSVLSNTKPVEATLDHMYEVPSGEEETPLSYAAQLRKERSAPRQSSSTERKSTSPSHSPPRTLGLRRSESLEPRYTPSEKRPSPLKEATPKEVVPTTTYAPAPLKTVVHRDPALGEWPPAAKHKTEKYSVPPPLQKENRNPIAHADSDQKAKIDLWRRKLQHDSDAVQEALKSLVTLLRAHCPTKMAVPEKSSELPKTYQEERQKCINEISKSGLLEDVTVPLDVVVHYGFKKSELDSETTRKSSGEGPGSGWNSEMSEREDVLRMIRMMGDAKTCLRYTIMLVNDGRERPMQDYVTQVLQHL</sequence>
<keyword evidence="2" id="KW-0677">Repeat</keyword>
<dbReference type="InterPro" id="IPR032675">
    <property type="entry name" value="LRR_dom_sf"/>
</dbReference>
<evidence type="ECO:0000256" key="2">
    <source>
        <dbReference type="ARBA" id="ARBA00022737"/>
    </source>
</evidence>
<evidence type="ECO:0000313" key="5">
    <source>
        <dbReference type="EMBL" id="CAD2222694.1"/>
    </source>
</evidence>
<feature type="region of interest" description="Disordered" evidence="4">
    <location>
        <begin position="1"/>
        <end position="47"/>
    </location>
</feature>
<dbReference type="Proteomes" id="UP000515908">
    <property type="component" value="Chromosome 27"/>
</dbReference>
<feature type="compositionally biased region" description="Pro residues" evidence="4">
    <location>
        <begin position="29"/>
        <end position="39"/>
    </location>
</feature>
<accession>A0A7G2CUR4</accession>
<evidence type="ECO:0000313" key="6">
    <source>
        <dbReference type="Proteomes" id="UP000515908"/>
    </source>
</evidence>
<feature type="region of interest" description="Disordered" evidence="4">
    <location>
        <begin position="522"/>
        <end position="636"/>
    </location>
</feature>
<evidence type="ECO:0000256" key="4">
    <source>
        <dbReference type="SAM" id="MobiDB-lite"/>
    </source>
</evidence>
<dbReference type="VEuPathDB" id="TriTrypDB:ADEAN_001024100"/>
<dbReference type="GO" id="GO:0005737">
    <property type="term" value="C:cytoplasm"/>
    <property type="evidence" value="ECO:0007669"/>
    <property type="project" value="TreeGrafter"/>
</dbReference>
<proteinExistence type="predicted"/>
<keyword evidence="6" id="KW-1185">Reference proteome</keyword>
<protein>
    <submittedName>
        <fullName evidence="5">Uncharacterized protein</fullName>
    </submittedName>
</protein>
<dbReference type="PROSITE" id="PS51450">
    <property type="entry name" value="LRR"/>
    <property type="match status" value="1"/>
</dbReference>
<feature type="compositionally biased region" description="Basic and acidic residues" evidence="4">
    <location>
        <begin position="554"/>
        <end position="578"/>
    </location>
</feature>
<organism evidence="5 6">
    <name type="scientific">Angomonas deanei</name>
    <dbReference type="NCBI Taxonomy" id="59799"/>
    <lineage>
        <taxon>Eukaryota</taxon>
        <taxon>Discoba</taxon>
        <taxon>Euglenozoa</taxon>
        <taxon>Kinetoplastea</taxon>
        <taxon>Metakinetoplastina</taxon>
        <taxon>Trypanosomatida</taxon>
        <taxon>Trypanosomatidae</taxon>
        <taxon>Strigomonadinae</taxon>
        <taxon>Angomonas</taxon>
    </lineage>
</organism>